<gene>
    <name evidence="7" type="primary">nanE</name>
    <name evidence="8" type="ORF">CYK21_01545</name>
</gene>
<evidence type="ECO:0000256" key="1">
    <source>
        <dbReference type="ARBA" id="ARBA00000056"/>
    </source>
</evidence>
<evidence type="ECO:0000256" key="3">
    <source>
        <dbReference type="ARBA" id="ARBA00005081"/>
    </source>
</evidence>
<protein>
    <recommendedName>
        <fullName evidence="7">Putative N-acetylmannosamine-6-phosphate 2-epimerase</fullName>
        <ecNumber evidence="7">5.1.3.9</ecNumber>
    </recommendedName>
    <alternativeName>
        <fullName evidence="7">ManNAc-6-P epimerase</fullName>
    </alternativeName>
</protein>
<evidence type="ECO:0000313" key="9">
    <source>
        <dbReference type="Proteomes" id="UP000235073"/>
    </source>
</evidence>
<comment type="similarity">
    <text evidence="4 7">Belongs to the NanE family.</text>
</comment>
<dbReference type="NCBIfam" id="NF002231">
    <property type="entry name" value="PRK01130.1"/>
    <property type="match status" value="1"/>
</dbReference>
<evidence type="ECO:0000256" key="2">
    <source>
        <dbReference type="ARBA" id="ARBA00002147"/>
    </source>
</evidence>
<dbReference type="HAMAP" id="MF_01235">
    <property type="entry name" value="ManNAc6P_epimer"/>
    <property type="match status" value="1"/>
</dbReference>
<reference evidence="8 9" key="1">
    <citation type="submission" date="2017-12" db="EMBL/GenBank/DDBJ databases">
        <title>Phylogenetic diversity of female urinary microbiome.</title>
        <authorList>
            <person name="Thomas-White K."/>
            <person name="Wolfe A.J."/>
        </authorList>
    </citation>
    <scope>NUCLEOTIDE SEQUENCE [LARGE SCALE GENOMIC DNA]</scope>
    <source>
        <strain evidence="8 9">UMB0733</strain>
    </source>
</reference>
<evidence type="ECO:0000256" key="6">
    <source>
        <dbReference type="ARBA" id="ARBA00023277"/>
    </source>
</evidence>
<dbReference type="GO" id="GO:0019262">
    <property type="term" value="P:N-acetylneuraminate catabolic process"/>
    <property type="evidence" value="ECO:0007669"/>
    <property type="project" value="UniProtKB-UniRule"/>
</dbReference>
<name>A0A2I1YIX6_STRMC</name>
<keyword evidence="5 7" id="KW-0413">Isomerase</keyword>
<comment type="catalytic activity">
    <reaction evidence="1 7">
        <text>an N-acyl-D-glucosamine 6-phosphate = an N-acyl-D-mannosamine 6-phosphate</text>
        <dbReference type="Rhea" id="RHEA:23932"/>
        <dbReference type="ChEBI" id="CHEBI:57599"/>
        <dbReference type="ChEBI" id="CHEBI:57666"/>
        <dbReference type="EC" id="5.1.3.9"/>
    </reaction>
</comment>
<proteinExistence type="inferred from homology"/>
<comment type="function">
    <text evidence="2 7">Converts N-acetylmannosamine-6-phosphate (ManNAc-6-P) to N-acetylglucosamine-6-phosphate (GlcNAc-6-P).</text>
</comment>
<dbReference type="UniPathway" id="UPA00629">
    <property type="reaction ID" value="UER00682"/>
</dbReference>
<dbReference type="Pfam" id="PF04131">
    <property type="entry name" value="NanE"/>
    <property type="match status" value="1"/>
</dbReference>
<dbReference type="AlphaFoldDB" id="A0A2I1YIX6"/>
<dbReference type="FunFam" id="3.20.20.70:FF:000035">
    <property type="entry name" value="Putative N-acetylmannosamine-6-phosphate 2-epimerase"/>
    <property type="match status" value="1"/>
</dbReference>
<organism evidence="8 9">
    <name type="scientific">Streptococcus macedonicus</name>
    <name type="common">Streptococcus gallolyticus macedonicus</name>
    <dbReference type="NCBI Taxonomy" id="59310"/>
    <lineage>
        <taxon>Bacteria</taxon>
        <taxon>Bacillati</taxon>
        <taxon>Bacillota</taxon>
        <taxon>Bacilli</taxon>
        <taxon>Lactobacillales</taxon>
        <taxon>Streptococcaceae</taxon>
        <taxon>Streptococcus</taxon>
    </lineage>
</organism>
<dbReference type="SUPFAM" id="SSF51366">
    <property type="entry name" value="Ribulose-phoshate binding barrel"/>
    <property type="match status" value="1"/>
</dbReference>
<dbReference type="CDD" id="cd04729">
    <property type="entry name" value="NanE"/>
    <property type="match status" value="1"/>
</dbReference>
<keyword evidence="6 7" id="KW-0119">Carbohydrate metabolism</keyword>
<dbReference type="GO" id="GO:0047465">
    <property type="term" value="F:N-acylglucosamine-6-phosphate 2-epimerase activity"/>
    <property type="evidence" value="ECO:0007669"/>
    <property type="project" value="UniProtKB-EC"/>
</dbReference>
<accession>A0A2I1YIX6</accession>
<dbReference type="Gene3D" id="3.20.20.70">
    <property type="entry name" value="Aldolase class I"/>
    <property type="match status" value="1"/>
</dbReference>
<dbReference type="Proteomes" id="UP000235073">
    <property type="component" value="Unassembled WGS sequence"/>
</dbReference>
<comment type="pathway">
    <text evidence="3 7">Amino-sugar metabolism; N-acetylneuraminate degradation; D-fructose 6-phosphate from N-acetylneuraminate: step 3/5.</text>
</comment>
<dbReference type="GO" id="GO:0005975">
    <property type="term" value="P:carbohydrate metabolic process"/>
    <property type="evidence" value="ECO:0007669"/>
    <property type="project" value="UniProtKB-UniRule"/>
</dbReference>
<sequence length="235" mass="25479">MTKKEYLLQQLKGGVVISCQALPGEPMYSEKGGVMPLFAKAAAQAGAVGIRANGIRDITEIKEAVDLPIIGIIKKNYENADVFITPTMDEIDALVETKVDIIALDATTSSRPNGQTLEEFVIQIRQSYPEQLLMADCSTMDEMIVADKLGFDFIGTTLVGYTKQSQDLAIESNDFEIIRKAVGVLETPVIAEGNINTPSKVRRVLQLGVHTVVVGSAITRPLVIAKPFIEATNID</sequence>
<dbReference type="RefSeq" id="WP_048791258.1">
    <property type="nucleotide sequence ID" value="NZ_PKIB01000001.1"/>
</dbReference>
<evidence type="ECO:0000313" key="8">
    <source>
        <dbReference type="EMBL" id="PLA54818.1"/>
    </source>
</evidence>
<dbReference type="InterPro" id="IPR011060">
    <property type="entry name" value="RibuloseP-bd_barrel"/>
</dbReference>
<dbReference type="InterPro" id="IPR013785">
    <property type="entry name" value="Aldolase_TIM"/>
</dbReference>
<dbReference type="GO" id="GO:0006053">
    <property type="term" value="P:N-acetylmannosamine catabolic process"/>
    <property type="evidence" value="ECO:0007669"/>
    <property type="project" value="TreeGrafter"/>
</dbReference>
<comment type="caution">
    <text evidence="8">The sequence shown here is derived from an EMBL/GenBank/DDBJ whole genome shotgun (WGS) entry which is preliminary data.</text>
</comment>
<dbReference type="PANTHER" id="PTHR36204:SF1">
    <property type="entry name" value="N-ACETYLMANNOSAMINE-6-PHOSPHATE 2-EPIMERASE-RELATED"/>
    <property type="match status" value="1"/>
</dbReference>
<dbReference type="InterPro" id="IPR007260">
    <property type="entry name" value="NanE"/>
</dbReference>
<dbReference type="EMBL" id="PKIB01000001">
    <property type="protein sequence ID" value="PLA54818.1"/>
    <property type="molecule type" value="Genomic_DNA"/>
</dbReference>
<dbReference type="PANTHER" id="PTHR36204">
    <property type="entry name" value="N-ACETYLMANNOSAMINE-6-PHOSPHATE 2-EPIMERASE-RELATED"/>
    <property type="match status" value="1"/>
</dbReference>
<dbReference type="EC" id="5.1.3.9" evidence="7"/>
<evidence type="ECO:0000256" key="4">
    <source>
        <dbReference type="ARBA" id="ARBA00007439"/>
    </source>
</evidence>
<evidence type="ECO:0000256" key="7">
    <source>
        <dbReference type="HAMAP-Rule" id="MF_01235"/>
    </source>
</evidence>
<evidence type="ECO:0000256" key="5">
    <source>
        <dbReference type="ARBA" id="ARBA00023235"/>
    </source>
</evidence>
<dbReference type="GO" id="GO:0005829">
    <property type="term" value="C:cytosol"/>
    <property type="evidence" value="ECO:0007669"/>
    <property type="project" value="TreeGrafter"/>
</dbReference>